<dbReference type="AlphaFoldDB" id="B8J408"/>
<accession>B8J408</accession>
<organism evidence="1">
    <name type="scientific">Desulfovibrio desulfuricans (strain ATCC 27774 / DSM 6949 / MB)</name>
    <dbReference type="NCBI Taxonomy" id="525146"/>
    <lineage>
        <taxon>Bacteria</taxon>
        <taxon>Pseudomonadati</taxon>
        <taxon>Thermodesulfobacteriota</taxon>
        <taxon>Desulfovibrionia</taxon>
        <taxon>Desulfovibrionales</taxon>
        <taxon>Desulfovibrionaceae</taxon>
        <taxon>Desulfovibrio</taxon>
    </lineage>
</organism>
<protein>
    <submittedName>
        <fullName evidence="1">Uncharacterized protein</fullName>
    </submittedName>
</protein>
<name>B8J408_DESDA</name>
<reference evidence="1" key="1">
    <citation type="submission" date="2009-01" db="EMBL/GenBank/DDBJ databases">
        <title>Complete sequence of Desulfovibrio desulfuricans subsp. desulfuricans str. ATCC 27774.</title>
        <authorList>
            <consortium name="US DOE Joint Genome Institute"/>
            <person name="Lucas S."/>
            <person name="Copeland A."/>
            <person name="Lapidus A."/>
            <person name="Glavina del Rio T."/>
            <person name="Tice H."/>
            <person name="Bruce D."/>
            <person name="Goodwin L."/>
            <person name="Pitluck S."/>
            <person name="Sims D."/>
            <person name="Lu M."/>
            <person name="Kiss H."/>
            <person name="Meineke L."/>
            <person name="Brettin T."/>
            <person name="Detter J.C."/>
            <person name="Han C."/>
            <person name="Larimer F."/>
            <person name="Land M."/>
            <person name="Hauser L."/>
            <person name="Kyrpides N."/>
            <person name="Ovchinnikova G."/>
            <person name="Hazen T.C."/>
        </authorList>
    </citation>
    <scope>NUCLEOTIDE SEQUENCE [LARGE SCALE GENOMIC DNA]</scope>
    <source>
        <strain evidence="1">ATCC 27774</strain>
    </source>
</reference>
<proteinExistence type="predicted"/>
<dbReference type="KEGG" id="dds:Ddes_2157"/>
<dbReference type="HOGENOM" id="CLU_2342176_0_0_7"/>
<evidence type="ECO:0000313" key="1">
    <source>
        <dbReference type="EMBL" id="ACL50053.1"/>
    </source>
</evidence>
<gene>
    <name evidence="1" type="ordered locus">Ddes_2157</name>
</gene>
<sequence length="97" mass="10783">MLISNPLHADSRGAGRAKRNLCQAGISHGDWSGAGKGQKSVYQHVLNSIDRPVDHIPAEGIRQLRQVLIRRTAVRCFFLLRWQEGGTKAEQDVANRP</sequence>
<dbReference type="STRING" id="525146.Ddes_2157"/>
<dbReference type="EMBL" id="CP001358">
    <property type="protein sequence ID" value="ACL50053.1"/>
    <property type="molecule type" value="Genomic_DNA"/>
</dbReference>